<keyword evidence="3" id="KW-1185">Reference proteome</keyword>
<reference evidence="2 3" key="1">
    <citation type="journal article" date="2013" name="Genome Announc.">
        <title>Draft Genome Sequence of Arthrobacter gangotriensis Strain Lz1yT, Isolated from a Penguin Rookery Soil Sample Collected in Antarctica, near the Indian Station Dakshin Gangotri.</title>
        <authorList>
            <person name="Shivaji S."/>
            <person name="Ara S."/>
            <person name="Bandi S."/>
            <person name="Singh A."/>
            <person name="Kumar Pinnaka A."/>
        </authorList>
    </citation>
    <scope>NUCLEOTIDE SEQUENCE [LARGE SCALE GENOMIC DNA]</scope>
    <source>
        <strain evidence="2 3">Lz1y</strain>
    </source>
</reference>
<proteinExistence type="predicted"/>
<evidence type="ECO:0008006" key="4">
    <source>
        <dbReference type="Google" id="ProtNLM"/>
    </source>
</evidence>
<evidence type="ECO:0000256" key="1">
    <source>
        <dbReference type="SAM" id="MobiDB-lite"/>
    </source>
</evidence>
<evidence type="ECO:0000313" key="3">
    <source>
        <dbReference type="Proteomes" id="UP000012015"/>
    </source>
</evidence>
<name>M7NJY4_9MICC</name>
<organism evidence="2 3">
    <name type="scientific">Paeniglutamicibacter gangotriensis Lz1y</name>
    <dbReference type="NCBI Taxonomy" id="1276920"/>
    <lineage>
        <taxon>Bacteria</taxon>
        <taxon>Bacillati</taxon>
        <taxon>Actinomycetota</taxon>
        <taxon>Actinomycetes</taxon>
        <taxon>Micrococcales</taxon>
        <taxon>Micrococcaceae</taxon>
        <taxon>Paeniglutamicibacter</taxon>
    </lineage>
</organism>
<comment type="caution">
    <text evidence="2">The sequence shown here is derived from an EMBL/GenBank/DDBJ whole genome shotgun (WGS) entry which is preliminary data.</text>
</comment>
<gene>
    <name evidence="2" type="ORF">ADIAG_01591</name>
</gene>
<feature type="region of interest" description="Disordered" evidence="1">
    <location>
        <begin position="136"/>
        <end position="167"/>
    </location>
</feature>
<dbReference type="RefSeq" id="WP_007270782.1">
    <property type="nucleotide sequence ID" value="NZ_AOCK01000004.1"/>
</dbReference>
<protein>
    <recommendedName>
        <fullName evidence="4">Lipoprotein</fullName>
    </recommendedName>
</protein>
<accession>M7NJY4</accession>
<dbReference type="EMBL" id="AOCK01000004">
    <property type="protein sequence ID" value="EMQ98833.1"/>
    <property type="molecule type" value="Genomic_DNA"/>
</dbReference>
<dbReference type="STRING" id="1276920.ADIAG_01591"/>
<dbReference type="PATRIC" id="fig|1276920.7.peg.1588"/>
<sequence>MTDSWSGEGFWAETGLVADEQMAEAFAGQWVGMPGGPQPGNELAGKGGICDLESFMAALPGAPEPGDDFGGMCTMESLLAGIGTVDKNAVTKGETAEIDGVPALELIIDGEQGETRMWVSSGADNHIQKLVHEGAEPDGFSVGDYNEPVDATLPNEDEILDLSGTGS</sequence>
<dbReference type="AlphaFoldDB" id="M7NJY4"/>
<evidence type="ECO:0000313" key="2">
    <source>
        <dbReference type="EMBL" id="EMQ98833.1"/>
    </source>
</evidence>
<dbReference type="Proteomes" id="UP000012015">
    <property type="component" value="Unassembled WGS sequence"/>
</dbReference>